<proteinExistence type="predicted"/>
<feature type="compositionally biased region" description="Polar residues" evidence="9">
    <location>
        <begin position="640"/>
        <end position="661"/>
    </location>
</feature>
<feature type="domain" description="Protein kinase" evidence="10">
    <location>
        <begin position="85"/>
        <end position="335"/>
    </location>
</feature>
<dbReference type="CDD" id="cd14003">
    <property type="entry name" value="STKc_AMPK-like"/>
    <property type="match status" value="1"/>
</dbReference>
<dbReference type="Proteomes" id="UP000077521">
    <property type="component" value="Unassembled WGS sequence"/>
</dbReference>
<evidence type="ECO:0000256" key="4">
    <source>
        <dbReference type="ARBA" id="ARBA00022777"/>
    </source>
</evidence>
<feature type="compositionally biased region" description="Low complexity" evidence="9">
    <location>
        <begin position="474"/>
        <end position="498"/>
    </location>
</feature>
<feature type="compositionally biased region" description="Low complexity" evidence="9">
    <location>
        <begin position="1292"/>
        <end position="1311"/>
    </location>
</feature>
<evidence type="ECO:0000256" key="6">
    <source>
        <dbReference type="PIRSR" id="PIRSR630616-1"/>
    </source>
</evidence>
<keyword evidence="4" id="KW-0418">Kinase</keyword>
<feature type="compositionally biased region" description="Polar residues" evidence="9">
    <location>
        <begin position="1439"/>
        <end position="1451"/>
    </location>
</feature>
<keyword evidence="5 7" id="KW-0067">ATP-binding</keyword>
<accession>A0A177TEK5</accession>
<evidence type="ECO:0000256" key="9">
    <source>
        <dbReference type="SAM" id="MobiDB-lite"/>
    </source>
</evidence>
<feature type="compositionally biased region" description="Polar residues" evidence="9">
    <location>
        <begin position="1401"/>
        <end position="1417"/>
    </location>
</feature>
<feature type="compositionally biased region" description="Polar residues" evidence="9">
    <location>
        <begin position="1094"/>
        <end position="1104"/>
    </location>
</feature>
<dbReference type="InterPro" id="IPR030616">
    <property type="entry name" value="Aur-like"/>
</dbReference>
<evidence type="ECO:0000256" key="7">
    <source>
        <dbReference type="PIRSR" id="PIRSR630616-2"/>
    </source>
</evidence>
<dbReference type="SUPFAM" id="SSF56112">
    <property type="entry name" value="Protein kinase-like (PK-like)"/>
    <property type="match status" value="1"/>
</dbReference>
<feature type="compositionally biased region" description="Polar residues" evidence="9">
    <location>
        <begin position="1937"/>
        <end position="1947"/>
    </location>
</feature>
<feature type="compositionally biased region" description="Low complexity" evidence="9">
    <location>
        <begin position="943"/>
        <end position="957"/>
    </location>
</feature>
<organism evidence="11 12">
    <name type="scientific">Tilletia indica</name>
    <dbReference type="NCBI Taxonomy" id="43049"/>
    <lineage>
        <taxon>Eukaryota</taxon>
        <taxon>Fungi</taxon>
        <taxon>Dikarya</taxon>
        <taxon>Basidiomycota</taxon>
        <taxon>Ustilaginomycotina</taxon>
        <taxon>Exobasidiomycetes</taxon>
        <taxon>Tilletiales</taxon>
        <taxon>Tilletiaceae</taxon>
        <taxon>Tilletia</taxon>
    </lineage>
</organism>
<feature type="region of interest" description="Disordered" evidence="9">
    <location>
        <begin position="847"/>
        <end position="890"/>
    </location>
</feature>
<evidence type="ECO:0000256" key="3">
    <source>
        <dbReference type="ARBA" id="ARBA00022741"/>
    </source>
</evidence>
<dbReference type="SMART" id="SM00220">
    <property type="entry name" value="S_TKc"/>
    <property type="match status" value="1"/>
</dbReference>
<gene>
    <name evidence="11" type="ORF">A4X13_0g4146</name>
</gene>
<evidence type="ECO:0000256" key="2">
    <source>
        <dbReference type="ARBA" id="ARBA00022679"/>
    </source>
</evidence>
<feature type="cross-link" description="Glycyl lysine isopeptide (Lys-Gly) (interchain with G-Cter in SUMO2)" evidence="8">
    <location>
        <position position="208"/>
    </location>
</feature>
<keyword evidence="3 7" id="KW-0547">Nucleotide-binding</keyword>
<comment type="caution">
    <text evidence="11">The sequence shown here is derived from an EMBL/GenBank/DDBJ whole genome shotgun (WGS) entry which is preliminary data.</text>
</comment>
<protein>
    <recommendedName>
        <fullName evidence="10">Protein kinase domain-containing protein</fullName>
    </recommendedName>
</protein>
<dbReference type="Gene3D" id="1.10.510.10">
    <property type="entry name" value="Transferase(Phosphotransferase) domain 1"/>
    <property type="match status" value="1"/>
</dbReference>
<feature type="compositionally biased region" description="Low complexity" evidence="9">
    <location>
        <begin position="520"/>
        <end position="549"/>
    </location>
</feature>
<feature type="compositionally biased region" description="Polar residues" evidence="9">
    <location>
        <begin position="1761"/>
        <end position="1783"/>
    </location>
</feature>
<feature type="compositionally biased region" description="Basic residues" evidence="9">
    <location>
        <begin position="1241"/>
        <end position="1251"/>
    </location>
</feature>
<dbReference type="PANTHER" id="PTHR24350">
    <property type="entry name" value="SERINE/THREONINE-PROTEIN KINASE IAL-RELATED"/>
    <property type="match status" value="1"/>
</dbReference>
<evidence type="ECO:0000259" key="10">
    <source>
        <dbReference type="PROSITE" id="PS50011"/>
    </source>
</evidence>
<feature type="binding site" evidence="7">
    <location>
        <position position="114"/>
    </location>
    <ligand>
        <name>ATP</name>
        <dbReference type="ChEBI" id="CHEBI:30616"/>
    </ligand>
</feature>
<feature type="region of interest" description="Disordered" evidence="9">
    <location>
        <begin position="684"/>
        <end position="727"/>
    </location>
</feature>
<feature type="region of interest" description="Disordered" evidence="9">
    <location>
        <begin position="906"/>
        <end position="927"/>
    </location>
</feature>
<keyword evidence="12" id="KW-1185">Reference proteome</keyword>
<dbReference type="EMBL" id="LWDF02000262">
    <property type="protein sequence ID" value="KAE8251126.1"/>
    <property type="molecule type" value="Genomic_DNA"/>
</dbReference>
<feature type="compositionally biased region" description="Acidic residues" evidence="9">
    <location>
        <begin position="1738"/>
        <end position="1752"/>
    </location>
</feature>
<feature type="compositionally biased region" description="Polar residues" evidence="9">
    <location>
        <begin position="692"/>
        <end position="707"/>
    </location>
</feature>
<feature type="region of interest" description="Disordered" evidence="9">
    <location>
        <begin position="1396"/>
        <end position="1601"/>
    </location>
</feature>
<dbReference type="InterPro" id="IPR011009">
    <property type="entry name" value="Kinase-like_dom_sf"/>
</dbReference>
<sequence length="2008" mass="206347">MHHQGRRAGPGPAAGAAGSSSNSGTGIGGGSYGPVGGGGGGGAGMPSSASAANLSARQKAALASAYEELGKELHASSALKTVGNYTLGRPIAEGTFGKVSLATHRLTNTRVAIKQIPKTHSSHAAAALTREIHHHRKLHHPHVIQLYEVLATESSIWMVSELCAGGELYDYLVERGTLPDAEARRLFGQLCLAVAYIHERGIVHRDLKLENVLLDEMCNVKLGDFGFTREFERRKLMDTFCGTTGYAAPEMLAGKKYFGQEVDIWSLGIILYALLTGALPFDDDDEDIMRLKILQGDFDIPEDLSDDARDLISSILKQNPVERPGIRAILSHPWFTRPRIPSLPTHPSFGTSGPESADHHHPPSSYRHPHPPSSAPPSDGGSEVIRERESESRERERSRAASRTGGGPVSDLPPTTEADDESNNSVSNSGEEDAERTFRNEDAAGDETQINEKESDEPIVGVHITEGDGAQTDSAATTLIADSLTASSSSSSSSFPSAPVGLHETTGSTLSQMSDLSFVSAVSESESASAPASSNEESTSPGSESTSPTTEEDEQSEEGAERTHAGALVKAPGEIAQDTAKPSSDEIDRQRLKTLRNESQTTIRRKDSMGSGSDQSRRASGPTSIGVNVPAPLPTHHESPSSSIDDPQDTTARSNSGPPQVSSTATTAASAITQSAAASTSAPALTAGGAEGSSNVAKVHSQNSSRSLAAGPGAAGHFRTPSRTKRRSASSIALSVEGILPPQSASSTRYVDYVSLLTQLHPVLFSTLVEQRLLFALSMVGVEVGQIVHSVTTDACDASGALWWLLKKKAEEKEREKESEAIAAGLSSPLSKEAEAISGIGALGPSASAPAGVQRPVSPPLPPTPQSASAVPPPIPPKDPARQRTESDHARAAAVAALVSIGSNEGLPKSAQDSFREHLSRLPGSSGSTAMAALRQLERDRSLAAVSGSSLAAAEGSIPGSQSDPILGLNRAASLGSNTSSEAVAAARAAAAAAAAVGRTSLSLGEGTASASLTPGTASHNPTSPLRQQVIIETPTQTTSSSPSSTSAALATAALNLTPTKGTRPKRADRQRTNSLSIRTFANALSGRGGDTSGAGNSSGNQDGESNHPERAKSPVSALFSRRGAGSLISKAGGGRGKEIERSNTTGGNGAGSGGPSATLGPKADPFKPDAPASILSKGSGTPVSPVPTVRTTTSAGATSTAVTGLSPKKSVTSMKQGQLRASLSQDTFSTVQSQGESGEKKKRDKPRRPKSSFLSTVRTWLNADERHAKKRKQKQSQTAALSLAHGFGSPGSSALRGNGNLNGAGSASHSRNNSASLSGSVARNNGSIRARQNPYPPISPTVRRSLVGPLPTGSGSNRGSMSRRSSTGSTVLPGIAATVMPTSASAGTGIVANAVDGLNRPTNPRRQSAGSITPTGTAYGDYTHEVSGVFAPPARGSRPSSMHSFSQQQLHPRRLPAKTGSVGSASSFRRPHDSVMTRSGSNPGSFNGGSFNGNSLKSLHSRRPSTDGGTVVRRHKSGYGLALGVNGSHQRPHHHRTGSGHSRASSPGPSMLSEIARGDGDDGEGVAPPVPSHGPSRTRGLHSNRSSTHEGDLLTVPSYSVDEPSEVLKSAHGSLTGSNKVTAQQDNQGGHYSTMFVAHKSRSPYKPPSANHALQGAIHRAAAASHGHGHGHGLNPSQHSTDLRSVPLCTWHRSWGRPPPGWTGPVDDSPAPPKPVSVIQRSVRDVFARRKKSGYADADDDEDWVDEDDEPAYVGGLGQLDSSRSNGVWVTSSSGLRSNVSPSHSGMGFGSMAGSHMSTYGSGASSGLPQSSSSALHPALSSPIPGRGYRPYDGFMPRGGGGAGNELGSASAQRGAYPSFLSRHTASSSSNTPFSTSASGSGGLRGLFAPPSLGSDVYPRTTVISESSGLPAVSPTSQSVANPIGADQATEGGSDATGSGSVTSPGTAGAAEPSGTATGSGVGADGLVTPTAGPGPTPGMSGLNPRRAAAAAASAFVSIEEGEEEED</sequence>
<feature type="region of interest" description="Disordered" evidence="9">
    <location>
        <begin position="341"/>
        <end position="508"/>
    </location>
</feature>
<feature type="compositionally biased region" description="Polar residues" evidence="9">
    <location>
        <begin position="1540"/>
        <end position="1549"/>
    </location>
</feature>
<feature type="region of interest" description="Disordered" evidence="9">
    <location>
        <begin position="1801"/>
        <end position="1883"/>
    </location>
</feature>
<dbReference type="PROSITE" id="PS00108">
    <property type="entry name" value="PROTEIN_KINASE_ST"/>
    <property type="match status" value="1"/>
</dbReference>
<dbReference type="GO" id="GO:0005524">
    <property type="term" value="F:ATP binding"/>
    <property type="evidence" value="ECO:0007669"/>
    <property type="project" value="UniProtKB-KW"/>
</dbReference>
<feature type="compositionally biased region" description="Polar residues" evidence="9">
    <location>
        <begin position="1312"/>
        <end position="1328"/>
    </location>
</feature>
<feature type="binding site" evidence="7">
    <location>
        <begin position="210"/>
        <end position="211"/>
    </location>
    <ligand>
        <name>ATP</name>
        <dbReference type="ChEBI" id="CHEBI:30616"/>
    </ligand>
</feature>
<feature type="compositionally biased region" description="Low complexity" evidence="9">
    <location>
        <begin position="1179"/>
        <end position="1205"/>
    </location>
</feature>
<reference evidence="11" key="1">
    <citation type="submission" date="2016-04" db="EMBL/GenBank/DDBJ databases">
        <authorList>
            <person name="Nguyen H.D."/>
            <person name="Samba Siva P."/>
            <person name="Cullis J."/>
            <person name="Levesque C.A."/>
            <person name="Hambleton S."/>
        </authorList>
    </citation>
    <scope>NUCLEOTIDE SEQUENCE</scope>
    <source>
        <strain evidence="11">DAOMC 236416</strain>
    </source>
</reference>
<feature type="compositionally biased region" description="Low complexity" evidence="9">
    <location>
        <begin position="1802"/>
        <end position="1824"/>
    </location>
</feature>
<evidence type="ECO:0000256" key="8">
    <source>
        <dbReference type="PIRSR" id="PIRSR630616-3"/>
    </source>
</evidence>
<dbReference type="GO" id="GO:0004674">
    <property type="term" value="F:protein serine/threonine kinase activity"/>
    <property type="evidence" value="ECO:0007669"/>
    <property type="project" value="UniProtKB-KW"/>
</dbReference>
<feature type="region of interest" description="Disordered" evidence="9">
    <location>
        <begin position="1054"/>
        <end position="1370"/>
    </location>
</feature>
<evidence type="ECO:0000313" key="12">
    <source>
        <dbReference type="Proteomes" id="UP000077521"/>
    </source>
</evidence>
<feature type="compositionally biased region" description="Low complexity" evidence="9">
    <location>
        <begin position="1866"/>
        <end position="1880"/>
    </location>
</feature>
<dbReference type="InterPro" id="IPR008271">
    <property type="entry name" value="Ser/Thr_kinase_AS"/>
</dbReference>
<evidence type="ECO:0000256" key="1">
    <source>
        <dbReference type="ARBA" id="ARBA00022527"/>
    </source>
</evidence>
<feature type="region of interest" description="Disordered" evidence="9">
    <location>
        <begin position="1732"/>
        <end position="1783"/>
    </location>
</feature>
<feature type="compositionally biased region" description="Low complexity" evidence="9">
    <location>
        <begin position="1353"/>
        <end position="1370"/>
    </location>
</feature>
<feature type="compositionally biased region" description="Basic and acidic residues" evidence="9">
    <location>
        <begin position="384"/>
        <end position="399"/>
    </location>
</feature>
<feature type="compositionally biased region" description="Low complexity" evidence="9">
    <location>
        <begin position="9"/>
        <end position="24"/>
    </location>
</feature>
<dbReference type="PROSITE" id="PS50011">
    <property type="entry name" value="PROTEIN_KINASE_DOM"/>
    <property type="match status" value="1"/>
</dbReference>
<feature type="compositionally biased region" description="Pro residues" evidence="9">
    <location>
        <begin position="857"/>
        <end position="878"/>
    </location>
</feature>
<evidence type="ECO:0000313" key="11">
    <source>
        <dbReference type="EMBL" id="KAE8251126.1"/>
    </source>
</evidence>
<keyword evidence="1" id="KW-0723">Serine/threonine-protein kinase</keyword>
<reference evidence="11" key="2">
    <citation type="journal article" date="2019" name="IMA Fungus">
        <title>Genome sequencing and comparison of five Tilletia species to identify candidate genes for the detection of regulated species infecting wheat.</title>
        <authorList>
            <person name="Nguyen H.D.T."/>
            <person name="Sultana T."/>
            <person name="Kesanakurti P."/>
            <person name="Hambleton S."/>
        </authorList>
    </citation>
    <scope>NUCLEOTIDE SEQUENCE</scope>
    <source>
        <strain evidence="11">DAOMC 236416</strain>
    </source>
</reference>
<dbReference type="InterPro" id="IPR000719">
    <property type="entry name" value="Prot_kinase_dom"/>
</dbReference>
<name>A0A177TEK5_9BASI</name>
<feature type="region of interest" description="Disordered" evidence="9">
    <location>
        <begin position="520"/>
        <end position="668"/>
    </location>
</feature>
<feature type="region of interest" description="Disordered" evidence="9">
    <location>
        <begin position="1"/>
        <end position="31"/>
    </location>
</feature>
<dbReference type="Pfam" id="PF00069">
    <property type="entry name" value="Pkinase"/>
    <property type="match status" value="1"/>
</dbReference>
<dbReference type="FunFam" id="1.10.510.10:FF:000571">
    <property type="entry name" value="Maternal embryonic leucine zipper kinase"/>
    <property type="match status" value="1"/>
</dbReference>
<feature type="region of interest" description="Disordered" evidence="9">
    <location>
        <begin position="940"/>
        <end position="968"/>
    </location>
</feature>
<feature type="region of interest" description="Disordered" evidence="9">
    <location>
        <begin position="1908"/>
        <end position="1989"/>
    </location>
</feature>
<dbReference type="FunFam" id="3.30.200.20:FF:000042">
    <property type="entry name" value="Aurora kinase A"/>
    <property type="match status" value="1"/>
</dbReference>
<feature type="compositionally biased region" description="Polar residues" evidence="9">
    <location>
        <begin position="1210"/>
        <end position="1237"/>
    </location>
</feature>
<keyword evidence="2" id="KW-0808">Transferase</keyword>
<feature type="active site" description="Proton acceptor" evidence="6">
    <location>
        <position position="206"/>
    </location>
</feature>
<feature type="binding site" evidence="7">
    <location>
        <position position="224"/>
    </location>
    <ligand>
        <name>ATP</name>
        <dbReference type="ChEBI" id="CHEBI:30616"/>
    </ligand>
</feature>
<feature type="compositionally biased region" description="Basic and acidic residues" evidence="9">
    <location>
        <begin position="879"/>
        <end position="890"/>
    </location>
</feature>
<feature type="compositionally biased region" description="Polar residues" evidence="9">
    <location>
        <begin position="1908"/>
        <end position="1922"/>
    </location>
</feature>
<evidence type="ECO:0000256" key="5">
    <source>
        <dbReference type="ARBA" id="ARBA00022840"/>
    </source>
</evidence>